<evidence type="ECO:0008006" key="5">
    <source>
        <dbReference type="Google" id="ProtNLM"/>
    </source>
</evidence>
<dbReference type="Pfam" id="PF13668">
    <property type="entry name" value="Ferritin_2"/>
    <property type="match status" value="1"/>
</dbReference>
<name>A0A9P8LDM8_9PEZI</name>
<evidence type="ECO:0000256" key="1">
    <source>
        <dbReference type="SAM" id="MobiDB-lite"/>
    </source>
</evidence>
<feature type="chain" id="PRO_5040298565" description="Sexual development protein" evidence="2">
    <location>
        <begin position="23"/>
        <end position="392"/>
    </location>
</feature>
<proteinExistence type="predicted"/>
<comment type="caution">
    <text evidence="3">The sequence shown here is derived from an EMBL/GenBank/DDBJ whole genome shotgun (WGS) entry which is preliminary data.</text>
</comment>
<dbReference type="PROSITE" id="PS51257">
    <property type="entry name" value="PROKAR_LIPOPROTEIN"/>
    <property type="match status" value="1"/>
</dbReference>
<organism evidence="3 4">
    <name type="scientific">Trichoglossum hirsutum</name>
    <dbReference type="NCBI Taxonomy" id="265104"/>
    <lineage>
        <taxon>Eukaryota</taxon>
        <taxon>Fungi</taxon>
        <taxon>Dikarya</taxon>
        <taxon>Ascomycota</taxon>
        <taxon>Pezizomycotina</taxon>
        <taxon>Geoglossomycetes</taxon>
        <taxon>Geoglossales</taxon>
        <taxon>Geoglossaceae</taxon>
        <taxon>Trichoglossum</taxon>
    </lineage>
</organism>
<evidence type="ECO:0000313" key="4">
    <source>
        <dbReference type="Proteomes" id="UP000750711"/>
    </source>
</evidence>
<feature type="signal peptide" evidence="2">
    <location>
        <begin position="1"/>
        <end position="22"/>
    </location>
</feature>
<feature type="region of interest" description="Disordered" evidence="1">
    <location>
        <begin position="271"/>
        <end position="300"/>
    </location>
</feature>
<protein>
    <recommendedName>
        <fullName evidence="5">Sexual development protein</fullName>
    </recommendedName>
</protein>
<gene>
    <name evidence="3" type="ORF">GP486_002816</name>
</gene>
<reference evidence="3" key="1">
    <citation type="submission" date="2021-03" db="EMBL/GenBank/DDBJ databases">
        <title>Comparative genomics and phylogenomic investigation of the class Geoglossomycetes provide insights into ecological specialization and systematics.</title>
        <authorList>
            <person name="Melie T."/>
            <person name="Pirro S."/>
            <person name="Miller A.N."/>
            <person name="Quandt A."/>
        </authorList>
    </citation>
    <scope>NUCLEOTIDE SEQUENCE</scope>
    <source>
        <strain evidence="3">CAQ_001_2017</strain>
    </source>
</reference>
<dbReference type="EMBL" id="JAGHQM010000338">
    <property type="protein sequence ID" value="KAH0562495.1"/>
    <property type="molecule type" value="Genomic_DNA"/>
</dbReference>
<accession>A0A9P8LDM8</accession>
<dbReference type="Proteomes" id="UP000750711">
    <property type="component" value="Unassembled WGS sequence"/>
</dbReference>
<evidence type="ECO:0000313" key="3">
    <source>
        <dbReference type="EMBL" id="KAH0562495.1"/>
    </source>
</evidence>
<dbReference type="AlphaFoldDB" id="A0A9P8LDM8"/>
<keyword evidence="2" id="KW-0732">Signal</keyword>
<evidence type="ECO:0000256" key="2">
    <source>
        <dbReference type="SAM" id="SignalP"/>
    </source>
</evidence>
<sequence>MRSSISLASLAGLSCLSSVVSAAPFSFPLSDGFPNIQNPSQQLNAIQEKAHGSIPNGTPPPSIKNDTLTSLRFIAFNEIAEVAFFSEFKNNVTSNAKGFEIQGKDRDTLLAALDAILAQEELHAINANGAVAKFGGQAIQPCKYNFPVNSLNEAIGFASTATDLVLGTLQDVESLLGTAGDLGLLRGVASVIGQEGEQNGFYRTLLHKIPSELPFLTTSTREFAFSALNQLVVVPGSCPNSKDITLPIFQPLTVETKNIEAKSQNLKFSFTIPDNNNNNNNDSNYKSTPPPGYKSDSPDYMNKNYRRSDNTDYSSAFSLTYINQQNTPVVQKLQNVQVDGNTIHFEALFPFDQGKFGNGLTIAALTKGAGPFANAPEVAKNTIAGPGLIIIN</sequence>
<keyword evidence="4" id="KW-1185">Reference proteome</keyword>